<dbReference type="OrthoDB" id="5290078at2"/>
<keyword evidence="1" id="KW-0175">Coiled coil</keyword>
<evidence type="ECO:0000313" key="3">
    <source>
        <dbReference type="Proteomes" id="UP000075391"/>
    </source>
</evidence>
<sequence length="310" mass="34492">MSFWFLLQVLVNLILLAGVVGLWVRLNRPPKDDPRLSKGLQLLQSKIAVLEDLSDRTETQVNQLTALLEQKVKDIQTKIQASDKQLAKIEQSMQKSLEVAKIFQDRIPHNEILERKNTIKYVKAARLAHQGHSIDDIAAQVPELSRGEIEFIANVNREQLMFCEDSLPEWAQGEADMQDSSADLSDVDNMSFMAPLQRDSAHDMSSVFEVPKTDNEALKKLGEAFKAACIEVEEKETAAQQTANNVSALFNVTQNIAQTFLSEKPTPVAPTAAPKAQTLATTAPTSANGKKDNVIRPVEFRRLDMTKDLG</sequence>
<feature type="coiled-coil region" evidence="1">
    <location>
        <begin position="40"/>
        <end position="92"/>
    </location>
</feature>
<evidence type="ECO:0000256" key="1">
    <source>
        <dbReference type="SAM" id="Coils"/>
    </source>
</evidence>
<comment type="caution">
    <text evidence="2">The sequence shown here is derived from an EMBL/GenBank/DDBJ whole genome shotgun (WGS) entry which is preliminary data.</text>
</comment>
<name>A0A150WIM3_BDEBC</name>
<evidence type="ECO:0008006" key="4">
    <source>
        <dbReference type="Google" id="ProtNLM"/>
    </source>
</evidence>
<dbReference type="AlphaFoldDB" id="A0A150WIM3"/>
<dbReference type="RefSeq" id="WP_063243698.1">
    <property type="nucleotide sequence ID" value="NZ_LUKF01000014.1"/>
</dbReference>
<evidence type="ECO:0000313" key="2">
    <source>
        <dbReference type="EMBL" id="KYG63339.1"/>
    </source>
</evidence>
<dbReference type="EMBL" id="LUKF01000014">
    <property type="protein sequence ID" value="KYG63339.1"/>
    <property type="molecule type" value="Genomic_DNA"/>
</dbReference>
<accession>A0A150WIM3</accession>
<protein>
    <recommendedName>
        <fullName evidence="4">DUF2802 domain-containing protein</fullName>
    </recommendedName>
</protein>
<gene>
    <name evidence="2" type="ORF">AZI85_04715</name>
</gene>
<dbReference type="Proteomes" id="UP000075391">
    <property type="component" value="Unassembled WGS sequence"/>
</dbReference>
<organism evidence="2 3">
    <name type="scientific">Bdellovibrio bacteriovorus</name>
    <dbReference type="NCBI Taxonomy" id="959"/>
    <lineage>
        <taxon>Bacteria</taxon>
        <taxon>Pseudomonadati</taxon>
        <taxon>Bdellovibrionota</taxon>
        <taxon>Bdellovibrionia</taxon>
        <taxon>Bdellovibrionales</taxon>
        <taxon>Pseudobdellovibrionaceae</taxon>
        <taxon>Bdellovibrio</taxon>
    </lineage>
</organism>
<proteinExistence type="predicted"/>
<reference evidence="2 3" key="1">
    <citation type="submission" date="2016-03" db="EMBL/GenBank/DDBJ databases">
        <authorList>
            <person name="Ploux O."/>
        </authorList>
    </citation>
    <scope>NUCLEOTIDE SEQUENCE [LARGE SCALE GENOMIC DNA]</scope>
    <source>
        <strain evidence="2 3">BER2</strain>
    </source>
</reference>